<feature type="domain" description="EF-hand" evidence="7">
    <location>
        <begin position="630"/>
        <end position="665"/>
    </location>
</feature>
<evidence type="ECO:0000256" key="5">
    <source>
        <dbReference type="ARBA" id="ARBA00023136"/>
    </source>
</evidence>
<evidence type="ECO:0000256" key="2">
    <source>
        <dbReference type="ARBA" id="ARBA00022692"/>
    </source>
</evidence>
<keyword evidence="4 6" id="KW-1133">Transmembrane helix</keyword>
<dbReference type="GO" id="GO:0016020">
    <property type="term" value="C:membrane"/>
    <property type="evidence" value="ECO:0007669"/>
    <property type="project" value="UniProtKB-SubCell"/>
</dbReference>
<evidence type="ECO:0000256" key="4">
    <source>
        <dbReference type="ARBA" id="ARBA00022989"/>
    </source>
</evidence>
<dbReference type="InterPro" id="IPR018247">
    <property type="entry name" value="EF_Hand_1_Ca_BS"/>
</dbReference>
<dbReference type="InterPro" id="IPR011701">
    <property type="entry name" value="MFS"/>
</dbReference>
<feature type="transmembrane region" description="Helical" evidence="6">
    <location>
        <begin position="426"/>
        <end position="447"/>
    </location>
</feature>
<feature type="transmembrane region" description="Helical" evidence="6">
    <location>
        <begin position="72"/>
        <end position="92"/>
    </location>
</feature>
<keyword evidence="2 6" id="KW-0812">Transmembrane</keyword>
<keyword evidence="5 6" id="KW-0472">Membrane</keyword>
<evidence type="ECO:0000256" key="3">
    <source>
        <dbReference type="ARBA" id="ARBA00022837"/>
    </source>
</evidence>
<dbReference type="EMBL" id="CAJOBC010001753">
    <property type="protein sequence ID" value="CAF3696712.1"/>
    <property type="molecule type" value="Genomic_DNA"/>
</dbReference>
<keyword evidence="10" id="KW-1185">Reference proteome</keyword>
<dbReference type="Gene3D" id="1.10.238.10">
    <property type="entry name" value="EF-hand"/>
    <property type="match status" value="3"/>
</dbReference>
<evidence type="ECO:0000256" key="1">
    <source>
        <dbReference type="ARBA" id="ARBA00004141"/>
    </source>
</evidence>
<feature type="transmembrane region" description="Helical" evidence="6">
    <location>
        <begin position="200"/>
        <end position="222"/>
    </location>
</feature>
<dbReference type="InterPro" id="IPR036259">
    <property type="entry name" value="MFS_trans_sf"/>
</dbReference>
<dbReference type="SUPFAM" id="SSF103473">
    <property type="entry name" value="MFS general substrate transporter"/>
    <property type="match status" value="1"/>
</dbReference>
<dbReference type="Pfam" id="PF13499">
    <property type="entry name" value="EF-hand_7"/>
    <property type="match status" value="1"/>
</dbReference>
<dbReference type="Gene3D" id="1.20.1250.20">
    <property type="entry name" value="MFS general substrate transporter like domains"/>
    <property type="match status" value="1"/>
</dbReference>
<name>A0A814ASJ2_9BILA</name>
<dbReference type="InterPro" id="IPR002048">
    <property type="entry name" value="EF_hand_dom"/>
</dbReference>
<gene>
    <name evidence="8" type="ORF">GPM918_LOCUS9433</name>
    <name evidence="9" type="ORF">SRO942_LOCUS9430</name>
</gene>
<evidence type="ECO:0000313" key="9">
    <source>
        <dbReference type="EMBL" id="CAF3696712.1"/>
    </source>
</evidence>
<evidence type="ECO:0000259" key="7">
    <source>
        <dbReference type="PROSITE" id="PS50222"/>
    </source>
</evidence>
<dbReference type="GO" id="GO:0022857">
    <property type="term" value="F:transmembrane transporter activity"/>
    <property type="evidence" value="ECO:0007669"/>
    <property type="project" value="InterPro"/>
</dbReference>
<proteinExistence type="predicted"/>
<feature type="transmembrane region" description="Helical" evidence="6">
    <location>
        <begin position="7"/>
        <end position="28"/>
    </location>
</feature>
<sequence>MAEPTFWYHTIPVCLICALYLASFYLYLCATNSLIYSTVCLLRANESFCHDIDRNKTLRIQEEAIQREASQWSLYGTICFSVIAAIVSPIYGSLSDIKNRKFPILLTLSNAIITGIFVTVGSVFQGKKLALILYLVANIINGFGGGTLLLISSCFGYATDLCSRKEEHVQKIAIVEASLNIGVIGGYLLCTFIFDVHGKIWHILLVHIILLVLAVLIALIFLRKNTYVFNNVEQTDTLSFGQKLARPFRDIYDLIRELKQSNLVYSFLLLLTALFFYELLRMGTSAINYLYLHHLSFSDGEYSLYYMVEQTATSLCLLLLATVRKRLLINDMHLAIIGLCLSLVGPLLFALAYNKAMVYGAIPSTMFTIYFAVCLRNVLSNMVSESGKGKAFSFVALIQNLDVVIGSVACIEIYRSTISTFPGLVFIFGISARLVALVLVLCQMYCIHRTPQYRQFETRSSLIHEDVAAHNYKHVNQLISNKLASPTNETQTQTQNQMQLQMMNEYHITQLSKDLLASQRSLPKFEMPKNFNVSQIESNLKRFGVNSLELDKHVEGLPLELDGKVNKDFHREIFLGNHELFENEMMNNEDVRKRKLTQIFRTADTDDDNKLSKKELQNWVLKNIETHTNEARDKNSRLFLLIDANKDGKVTWHEYYALYIKFHGINSTDIKELDNLEFIHNTVTDNFKRELVKIRYRWTDADVGNDNELDIDEFLAFRHPEIAGHAFKHIVDDLILQMDRDGDGKLVEKEFAFLPSNVVLEDEGNKEWADMDRKWLEEQKREFQEMDEDKNGIVTKEELQHFMDPMNKIHINSQINKLFGKVDDTPKDEHLSLDEIQNHADVFADMKLLDTERALHDEF</sequence>
<reference evidence="8" key="1">
    <citation type="submission" date="2021-02" db="EMBL/GenBank/DDBJ databases">
        <authorList>
            <person name="Nowell W R."/>
        </authorList>
    </citation>
    <scope>NUCLEOTIDE SEQUENCE</scope>
</reference>
<dbReference type="Proteomes" id="UP000663829">
    <property type="component" value="Unassembled WGS sequence"/>
</dbReference>
<feature type="transmembrane region" description="Helical" evidence="6">
    <location>
        <begin position="391"/>
        <end position="414"/>
    </location>
</feature>
<feature type="transmembrane region" description="Helical" evidence="6">
    <location>
        <begin position="172"/>
        <end position="194"/>
    </location>
</feature>
<accession>A0A814ASJ2</accession>
<dbReference type="PANTHER" id="PTHR23507:SF1">
    <property type="entry name" value="FI18259P1-RELATED"/>
    <property type="match status" value="1"/>
</dbReference>
<dbReference type="PANTHER" id="PTHR23507">
    <property type="entry name" value="ZGC:174356"/>
    <property type="match status" value="1"/>
</dbReference>
<dbReference type="Pfam" id="PF07690">
    <property type="entry name" value="MFS_1"/>
    <property type="match status" value="1"/>
</dbReference>
<feature type="transmembrane region" description="Helical" evidence="6">
    <location>
        <begin position="334"/>
        <end position="353"/>
    </location>
</feature>
<feature type="transmembrane region" description="Helical" evidence="6">
    <location>
        <begin position="359"/>
        <end position="379"/>
    </location>
</feature>
<comment type="caution">
    <text evidence="8">The sequence shown here is derived from an EMBL/GenBank/DDBJ whole genome shotgun (WGS) entry which is preliminary data.</text>
</comment>
<dbReference type="Proteomes" id="UP000681722">
    <property type="component" value="Unassembled WGS sequence"/>
</dbReference>
<keyword evidence="3" id="KW-0106">Calcium</keyword>
<evidence type="ECO:0000313" key="10">
    <source>
        <dbReference type="Proteomes" id="UP000663829"/>
    </source>
</evidence>
<dbReference type="EMBL" id="CAJNOQ010001754">
    <property type="protein sequence ID" value="CAF0916706.1"/>
    <property type="molecule type" value="Genomic_DNA"/>
</dbReference>
<feature type="transmembrane region" description="Helical" evidence="6">
    <location>
        <begin position="104"/>
        <end position="125"/>
    </location>
</feature>
<organism evidence="8 10">
    <name type="scientific">Didymodactylos carnosus</name>
    <dbReference type="NCBI Taxonomy" id="1234261"/>
    <lineage>
        <taxon>Eukaryota</taxon>
        <taxon>Metazoa</taxon>
        <taxon>Spiralia</taxon>
        <taxon>Gnathifera</taxon>
        <taxon>Rotifera</taxon>
        <taxon>Eurotatoria</taxon>
        <taxon>Bdelloidea</taxon>
        <taxon>Philodinida</taxon>
        <taxon>Philodinidae</taxon>
        <taxon>Didymodactylos</taxon>
    </lineage>
</organism>
<dbReference type="GO" id="GO:0005509">
    <property type="term" value="F:calcium ion binding"/>
    <property type="evidence" value="ECO:0007669"/>
    <property type="project" value="InterPro"/>
</dbReference>
<dbReference type="PROSITE" id="PS00018">
    <property type="entry name" value="EF_HAND_1"/>
    <property type="match status" value="3"/>
</dbReference>
<dbReference type="AlphaFoldDB" id="A0A814ASJ2"/>
<protein>
    <recommendedName>
        <fullName evidence="7">EF-hand domain-containing protein</fullName>
    </recommendedName>
</protein>
<dbReference type="Pfam" id="PF13202">
    <property type="entry name" value="EF-hand_5"/>
    <property type="match status" value="1"/>
</dbReference>
<feature type="domain" description="EF-hand" evidence="7">
    <location>
        <begin position="774"/>
        <end position="809"/>
    </location>
</feature>
<feature type="domain" description="EF-hand" evidence="7">
    <location>
        <begin position="591"/>
        <end position="626"/>
    </location>
</feature>
<dbReference type="SMART" id="SM00054">
    <property type="entry name" value="EFh"/>
    <property type="match status" value="4"/>
</dbReference>
<dbReference type="OrthoDB" id="9978834at2759"/>
<feature type="transmembrane region" description="Helical" evidence="6">
    <location>
        <begin position="131"/>
        <end position="151"/>
    </location>
</feature>
<feature type="transmembrane region" description="Helical" evidence="6">
    <location>
        <begin position="303"/>
        <end position="322"/>
    </location>
</feature>
<dbReference type="SUPFAM" id="SSF47473">
    <property type="entry name" value="EF-hand"/>
    <property type="match status" value="2"/>
</dbReference>
<evidence type="ECO:0000313" key="8">
    <source>
        <dbReference type="EMBL" id="CAF0916706.1"/>
    </source>
</evidence>
<dbReference type="InterPro" id="IPR011992">
    <property type="entry name" value="EF-hand-dom_pair"/>
</dbReference>
<comment type="subcellular location">
    <subcellularLocation>
        <location evidence="1">Membrane</location>
        <topology evidence="1">Multi-pass membrane protein</topology>
    </subcellularLocation>
</comment>
<dbReference type="PROSITE" id="PS50222">
    <property type="entry name" value="EF_HAND_2"/>
    <property type="match status" value="3"/>
</dbReference>
<feature type="transmembrane region" description="Helical" evidence="6">
    <location>
        <begin position="263"/>
        <end position="283"/>
    </location>
</feature>
<evidence type="ECO:0000256" key="6">
    <source>
        <dbReference type="SAM" id="Phobius"/>
    </source>
</evidence>